<feature type="transmembrane region" description="Helical" evidence="6">
    <location>
        <begin position="86"/>
        <end position="105"/>
    </location>
</feature>
<reference evidence="9 10" key="1">
    <citation type="journal article" date="2013" name="Genome Announc.">
        <title>Draft Genome Sequence of a Hexachlorocyclohexane-Degrading Bacterium, Sphingobium baderi Strain LL03T.</title>
        <authorList>
            <person name="Kaur J."/>
            <person name="Verma H."/>
            <person name="Tripathi C."/>
            <person name="Khurana J.P."/>
            <person name="Lal R."/>
        </authorList>
    </citation>
    <scope>NUCLEOTIDE SEQUENCE [LARGE SCALE GENOMIC DNA]</scope>
    <source>
        <strain evidence="9 10">LL03</strain>
    </source>
</reference>
<dbReference type="InterPro" id="IPR050710">
    <property type="entry name" value="Band7/mec-2_domain"/>
</dbReference>
<proteinExistence type="inferred from homology"/>
<feature type="compositionally biased region" description="Gly residues" evidence="7">
    <location>
        <begin position="12"/>
        <end position="36"/>
    </location>
</feature>
<dbReference type="InterPro" id="IPR010201">
    <property type="entry name" value="HflK"/>
</dbReference>
<evidence type="ECO:0000256" key="2">
    <source>
        <dbReference type="ARBA" id="ARBA00006971"/>
    </source>
</evidence>
<evidence type="ECO:0000313" key="10">
    <source>
        <dbReference type="Proteomes" id="UP000015524"/>
    </source>
</evidence>
<evidence type="ECO:0000259" key="8">
    <source>
        <dbReference type="SMART" id="SM00244"/>
    </source>
</evidence>
<dbReference type="CDD" id="cd03404">
    <property type="entry name" value="SPFH_HflK"/>
    <property type="match status" value="1"/>
</dbReference>
<organism evidence="9 10">
    <name type="scientific">Sphingobium baderi LL03</name>
    <dbReference type="NCBI Taxonomy" id="1114964"/>
    <lineage>
        <taxon>Bacteria</taxon>
        <taxon>Pseudomonadati</taxon>
        <taxon>Pseudomonadota</taxon>
        <taxon>Alphaproteobacteria</taxon>
        <taxon>Sphingomonadales</taxon>
        <taxon>Sphingomonadaceae</taxon>
        <taxon>Sphingobium</taxon>
    </lineage>
</organism>
<evidence type="ECO:0000256" key="3">
    <source>
        <dbReference type="ARBA" id="ARBA00022692"/>
    </source>
</evidence>
<dbReference type="EMBL" id="ATIB01000088">
    <property type="protein sequence ID" value="EQA97026.1"/>
    <property type="molecule type" value="Genomic_DNA"/>
</dbReference>
<dbReference type="PANTHER" id="PTHR43327:SF2">
    <property type="entry name" value="MODULATOR OF FTSH PROTEASE HFLK"/>
    <property type="match status" value="1"/>
</dbReference>
<keyword evidence="3 6" id="KW-0812">Transmembrane</keyword>
<comment type="subcellular location">
    <subcellularLocation>
        <location evidence="1">Membrane</location>
        <topology evidence="1">Single-pass membrane protein</topology>
    </subcellularLocation>
</comment>
<dbReference type="PANTHER" id="PTHR43327">
    <property type="entry name" value="STOMATIN-LIKE PROTEIN 2, MITOCHONDRIAL"/>
    <property type="match status" value="1"/>
</dbReference>
<dbReference type="SMART" id="SM00244">
    <property type="entry name" value="PHB"/>
    <property type="match status" value="1"/>
</dbReference>
<sequence>MPGIASAMVQGPWGGKSEGPDGNDGPGKGQDGGEGGPRNPWTQPGKPGGQKGPSAIEELLRRSRESFGGGGNGGFGNLPPRASGKALWPIAIGILILLWLALTCFHRVGPQERGVVTLLGKYSRTLTPGISLTLPAPFESVTTVDVEEIRTIDIGSAAAESENLVLTGDQNIIDLAYSVRWNIRNPELYLFQLSDPDTSVREVAESAMRSVVASVSLDDALGAGRTEIEQQVELRMQEILDGYKSGIRVQGVAIKQADPPTAVNDAFKAVSAAQQTAQTYLNEARAAAQQVTAKAQGEAAAFDKVYEQYRLSPEVTRRRMYYETMEGVLSNVDKTIVESGGVTPYLPLPELKRRAQAAPATAQGNAAQAEGNQ</sequence>
<accession>T0G8Q2</accession>
<dbReference type="Pfam" id="PF01145">
    <property type="entry name" value="Band_7"/>
    <property type="match status" value="1"/>
</dbReference>
<protein>
    <recommendedName>
        <fullName evidence="6">Protein HflK</fullName>
    </recommendedName>
</protein>
<dbReference type="Proteomes" id="UP000015524">
    <property type="component" value="Unassembled WGS sequence"/>
</dbReference>
<feature type="compositionally biased region" description="Low complexity" evidence="7">
    <location>
        <begin position="356"/>
        <end position="373"/>
    </location>
</feature>
<dbReference type="AlphaFoldDB" id="T0G8Q2"/>
<evidence type="ECO:0000256" key="1">
    <source>
        <dbReference type="ARBA" id="ARBA00004167"/>
    </source>
</evidence>
<keyword evidence="10" id="KW-1185">Reference proteome</keyword>
<comment type="similarity">
    <text evidence="2 6">Belongs to the band 7/mec-2 family. HflK subfamily.</text>
</comment>
<comment type="caution">
    <text evidence="9">The sequence shown here is derived from an EMBL/GenBank/DDBJ whole genome shotgun (WGS) entry which is preliminary data.</text>
</comment>
<name>T0G8Q2_9SPHN</name>
<evidence type="ECO:0000313" key="9">
    <source>
        <dbReference type="EMBL" id="EQA97026.1"/>
    </source>
</evidence>
<evidence type="ECO:0000256" key="6">
    <source>
        <dbReference type="RuleBase" id="RU364113"/>
    </source>
</evidence>
<evidence type="ECO:0000256" key="7">
    <source>
        <dbReference type="SAM" id="MobiDB-lite"/>
    </source>
</evidence>
<evidence type="ECO:0000256" key="5">
    <source>
        <dbReference type="ARBA" id="ARBA00023136"/>
    </source>
</evidence>
<keyword evidence="4 6" id="KW-1133">Transmembrane helix</keyword>
<evidence type="ECO:0000256" key="4">
    <source>
        <dbReference type="ARBA" id="ARBA00022989"/>
    </source>
</evidence>
<dbReference type="OrthoDB" id="9779595at2"/>
<keyword evidence="5 6" id="KW-0472">Membrane</keyword>
<gene>
    <name evidence="9" type="ORF">L485_23410</name>
</gene>
<dbReference type="NCBIfam" id="TIGR01933">
    <property type="entry name" value="hflK"/>
    <property type="match status" value="1"/>
</dbReference>
<dbReference type="PATRIC" id="fig|1114964.3.peg.4597"/>
<dbReference type="InterPro" id="IPR001107">
    <property type="entry name" value="Band_7"/>
</dbReference>
<dbReference type="SUPFAM" id="SSF117892">
    <property type="entry name" value="Band 7/SPFH domain"/>
    <property type="match status" value="1"/>
</dbReference>
<comment type="subunit">
    <text evidence="6">HflC and HflK may interact to form a multimeric complex.</text>
</comment>
<feature type="domain" description="Band 7" evidence="8">
    <location>
        <begin position="103"/>
        <end position="271"/>
    </location>
</feature>
<feature type="region of interest" description="Disordered" evidence="7">
    <location>
        <begin position="354"/>
        <end position="373"/>
    </location>
</feature>
<comment type="function">
    <text evidence="6">HflC and HflK could encode or regulate a protease.</text>
</comment>
<dbReference type="GO" id="GO:0016020">
    <property type="term" value="C:membrane"/>
    <property type="evidence" value="ECO:0007669"/>
    <property type="project" value="UniProtKB-SubCell"/>
</dbReference>
<dbReference type="Gene3D" id="3.30.479.30">
    <property type="entry name" value="Band 7 domain"/>
    <property type="match status" value="1"/>
</dbReference>
<dbReference type="eggNOG" id="COG0330">
    <property type="taxonomic scope" value="Bacteria"/>
</dbReference>
<dbReference type="InterPro" id="IPR036013">
    <property type="entry name" value="Band_7/SPFH_dom_sf"/>
</dbReference>
<feature type="region of interest" description="Disordered" evidence="7">
    <location>
        <begin position="1"/>
        <end position="53"/>
    </location>
</feature>